<dbReference type="GO" id="GO:0055107">
    <property type="term" value="P:Golgi to secretory granule transport"/>
    <property type="evidence" value="ECO:0007669"/>
    <property type="project" value="TreeGrafter"/>
</dbReference>
<evidence type="ECO:0000256" key="6">
    <source>
        <dbReference type="SAM" id="MobiDB-lite"/>
    </source>
</evidence>
<dbReference type="Proteomes" id="UP000018936">
    <property type="component" value="Unassembled WGS sequence"/>
</dbReference>
<feature type="region of interest" description="Disordered" evidence="6">
    <location>
        <begin position="439"/>
        <end position="462"/>
    </location>
</feature>
<feature type="compositionally biased region" description="Polar residues" evidence="6">
    <location>
        <begin position="302"/>
        <end position="314"/>
    </location>
</feature>
<dbReference type="PANTHER" id="PTHR32123:SF11">
    <property type="entry name" value="BICD FAMILY-LIKE CARGO ADAPTER 2-RELATED"/>
    <property type="match status" value="1"/>
</dbReference>
<evidence type="ECO:0000256" key="3">
    <source>
        <dbReference type="ARBA" id="ARBA00041790"/>
    </source>
</evidence>
<dbReference type="GO" id="GO:0047496">
    <property type="term" value="P:vesicle transport along microtubule"/>
    <property type="evidence" value="ECO:0007669"/>
    <property type="project" value="TreeGrafter"/>
</dbReference>
<evidence type="ECO:0000256" key="5">
    <source>
        <dbReference type="SAM" id="Coils"/>
    </source>
</evidence>
<reference evidence="7 8" key="1">
    <citation type="journal article" date="2013" name="Proc. Natl. Acad. Sci. U.S.A.">
        <title>The king cobra genome reveals dynamic gene evolution and adaptation in the snake venom system.</title>
        <authorList>
            <person name="Vonk F.J."/>
            <person name="Casewell N.R."/>
            <person name="Henkel C.V."/>
            <person name="Heimberg A.M."/>
            <person name="Jansen H.J."/>
            <person name="McCleary R.J."/>
            <person name="Kerkkamp H.M."/>
            <person name="Vos R.A."/>
            <person name="Guerreiro I."/>
            <person name="Calvete J.J."/>
            <person name="Wuster W."/>
            <person name="Woods A.E."/>
            <person name="Logan J.M."/>
            <person name="Harrison R.A."/>
            <person name="Castoe T.A."/>
            <person name="de Koning A.P."/>
            <person name="Pollock D.D."/>
            <person name="Yandell M."/>
            <person name="Calderon D."/>
            <person name="Renjifo C."/>
            <person name="Currier R.B."/>
            <person name="Salgado D."/>
            <person name="Pla D."/>
            <person name="Sanz L."/>
            <person name="Hyder A.S."/>
            <person name="Ribeiro J.M."/>
            <person name="Arntzen J.W."/>
            <person name="van den Thillart G.E."/>
            <person name="Boetzer M."/>
            <person name="Pirovano W."/>
            <person name="Dirks R.P."/>
            <person name="Spaink H.P."/>
            <person name="Duboule D."/>
            <person name="McGlinn E."/>
            <person name="Kini R.M."/>
            <person name="Richardson M.K."/>
        </authorList>
    </citation>
    <scope>NUCLEOTIDE SEQUENCE</scope>
    <source>
        <tissue evidence="7">Blood</tissue>
    </source>
</reference>
<name>V8PBB1_OPHHA</name>
<sequence>MASSRNPEEEPLRSPFPLTPPPALGDEYYPFGGEGQPPFVGETAAAGAAGEGDPEEADLGVLLQRKEQDLLLAAELGKMLLERNEELERRYDELMKEHLEVKEHLEQEKHELRRHLESGRAEFETRTAELEADLVATRVQLGQKRLEQQDTSRESSQAVTHLEQQLQEDLIVLRAEHRTLTLCNAEHAARMQSLQAENRLLQERKQDMEKQIRQLHEENEAIQALVDMLHENLLLLRKESSEKQLRVEAEAEELRTANRRLQHQVKDLKEEIRLHELDTSVTSIQSEIESSLGDAPGAPGQTPKTITHGINKTGCTPKKAPPRPEENLSEYTKKVSALSYQQQDILAQKEIEIAKLQDQVTLQHVELSGLKAEIENQRRLYQESNRDKALKLARDSLSQQLLRVIRQKMALSQELEAWQDDIQYIIHQQLLQKQQEERHCLTPPPKPPTQGKGPELFRAGASMPSGTGFFSFFRKS</sequence>
<dbReference type="OrthoDB" id="9451547at2759"/>
<feature type="non-terminal residue" evidence="7">
    <location>
        <position position="1"/>
    </location>
</feature>
<feature type="coiled-coil region" evidence="5">
    <location>
        <begin position="77"/>
        <end position="122"/>
    </location>
</feature>
<keyword evidence="8" id="KW-1185">Reference proteome</keyword>
<evidence type="ECO:0000256" key="2">
    <source>
        <dbReference type="ARBA" id="ARBA00040983"/>
    </source>
</evidence>
<protein>
    <recommendedName>
        <fullName evidence="2">BICD family-like cargo adapter 2</fullName>
    </recommendedName>
    <alternativeName>
        <fullName evidence="3">Bicaudal D-related protein 2</fullName>
    </alternativeName>
    <alternativeName>
        <fullName evidence="4">Coiled-coil domain-containing protein 64B</fullName>
    </alternativeName>
</protein>
<evidence type="ECO:0000256" key="1">
    <source>
        <dbReference type="ARBA" id="ARBA00023054"/>
    </source>
</evidence>
<feature type="coiled-coil region" evidence="5">
    <location>
        <begin position="184"/>
        <end position="278"/>
    </location>
</feature>
<organism evidence="7 8">
    <name type="scientific">Ophiophagus hannah</name>
    <name type="common">King cobra</name>
    <name type="synonym">Naja hannah</name>
    <dbReference type="NCBI Taxonomy" id="8665"/>
    <lineage>
        <taxon>Eukaryota</taxon>
        <taxon>Metazoa</taxon>
        <taxon>Chordata</taxon>
        <taxon>Craniata</taxon>
        <taxon>Vertebrata</taxon>
        <taxon>Euteleostomi</taxon>
        <taxon>Lepidosauria</taxon>
        <taxon>Squamata</taxon>
        <taxon>Bifurcata</taxon>
        <taxon>Unidentata</taxon>
        <taxon>Episquamata</taxon>
        <taxon>Toxicofera</taxon>
        <taxon>Serpentes</taxon>
        <taxon>Colubroidea</taxon>
        <taxon>Elapidae</taxon>
        <taxon>Elapinae</taxon>
        <taxon>Ophiophagus</taxon>
    </lineage>
</organism>
<feature type="region of interest" description="Disordered" evidence="6">
    <location>
        <begin position="1"/>
        <end position="54"/>
    </location>
</feature>
<proteinExistence type="predicted"/>
<keyword evidence="1 5" id="KW-0175">Coiled coil</keyword>
<gene>
    <name evidence="7" type="primary">ccdc64b</name>
    <name evidence="7" type="ORF">L345_02354</name>
</gene>
<feature type="compositionally biased region" description="Basic and acidic residues" evidence="6">
    <location>
        <begin position="1"/>
        <end position="12"/>
    </location>
</feature>
<dbReference type="AlphaFoldDB" id="V8PBB1"/>
<evidence type="ECO:0000313" key="8">
    <source>
        <dbReference type="Proteomes" id="UP000018936"/>
    </source>
</evidence>
<feature type="region of interest" description="Disordered" evidence="6">
    <location>
        <begin position="290"/>
        <end position="326"/>
    </location>
</feature>
<dbReference type="PANTHER" id="PTHR32123">
    <property type="entry name" value="BICD FAMILY-LIKE CARGO ADAPTER"/>
    <property type="match status" value="1"/>
</dbReference>
<dbReference type="EMBL" id="AZIM01000306">
    <property type="protein sequence ID" value="ETE71834.1"/>
    <property type="molecule type" value="Genomic_DNA"/>
</dbReference>
<accession>V8PBB1</accession>
<evidence type="ECO:0000256" key="4">
    <source>
        <dbReference type="ARBA" id="ARBA00043196"/>
    </source>
</evidence>
<comment type="caution">
    <text evidence="7">The sequence shown here is derived from an EMBL/GenBank/DDBJ whole genome shotgun (WGS) entry which is preliminary data.</text>
</comment>
<dbReference type="InterPro" id="IPR051149">
    <property type="entry name" value="Spindly/BICDR_Dynein_Adapter"/>
</dbReference>
<evidence type="ECO:0000313" key="7">
    <source>
        <dbReference type="EMBL" id="ETE71834.1"/>
    </source>
</evidence>